<name>A0A2M9B8H0_9ACTN</name>
<dbReference type="Proteomes" id="UP000230842">
    <property type="component" value="Unassembled WGS sequence"/>
</dbReference>
<dbReference type="EMBL" id="PGEZ01000002">
    <property type="protein sequence ID" value="PJJ54228.1"/>
    <property type="molecule type" value="Genomic_DNA"/>
</dbReference>
<organism evidence="1 2">
    <name type="scientific">Mumia flava</name>
    <dbReference type="NCBI Taxonomy" id="1348852"/>
    <lineage>
        <taxon>Bacteria</taxon>
        <taxon>Bacillati</taxon>
        <taxon>Actinomycetota</taxon>
        <taxon>Actinomycetes</taxon>
        <taxon>Propionibacteriales</taxon>
        <taxon>Nocardioidaceae</taxon>
        <taxon>Mumia</taxon>
    </lineage>
</organism>
<dbReference type="RefSeq" id="WP_039348069.1">
    <property type="nucleotide sequence ID" value="NZ_PGEZ01000002.1"/>
</dbReference>
<dbReference type="AlphaFoldDB" id="A0A2M9B8H0"/>
<reference evidence="1 2" key="1">
    <citation type="submission" date="2017-11" db="EMBL/GenBank/DDBJ databases">
        <title>Genomic Encyclopedia of Archaeal and Bacterial Type Strains, Phase II (KMG-II): From Individual Species to Whole Genera.</title>
        <authorList>
            <person name="Goeker M."/>
        </authorList>
    </citation>
    <scope>NUCLEOTIDE SEQUENCE [LARGE SCALE GENOMIC DNA]</scope>
    <source>
        <strain evidence="1 2">DSM 27763</strain>
    </source>
</reference>
<evidence type="ECO:0000313" key="1">
    <source>
        <dbReference type="EMBL" id="PJJ54228.1"/>
    </source>
</evidence>
<keyword evidence="2" id="KW-1185">Reference proteome</keyword>
<sequence length="173" mass="18339">MHEDGDGPLSVADAGGGANSILAPKKKPWFATFGWANPCTTTGDLIVVDDVRYQFKVTPLSVRTLAFDARRWRGTTGIGSTKGTPQAQLASDEVRGKILGPAEGFKVTVTCGEASQSEDQLLQLLTVLKAGARGAEVTDYLIDYTAGGKDYTLKVNWQLVACGTATSPNMCQP</sequence>
<evidence type="ECO:0000313" key="2">
    <source>
        <dbReference type="Proteomes" id="UP000230842"/>
    </source>
</evidence>
<proteinExistence type="predicted"/>
<comment type="caution">
    <text evidence="1">The sequence shown here is derived from an EMBL/GenBank/DDBJ whole genome shotgun (WGS) entry which is preliminary data.</text>
</comment>
<gene>
    <name evidence="1" type="ORF">CLV56_3736</name>
</gene>
<dbReference type="OrthoDB" id="4329530at2"/>
<protein>
    <submittedName>
        <fullName evidence="1">Uncharacterized protein</fullName>
    </submittedName>
</protein>
<accession>A0A2M9B8H0</accession>